<organism evidence="2 3">
    <name type="scientific">Caenorhabditis nigoni</name>
    <dbReference type="NCBI Taxonomy" id="1611254"/>
    <lineage>
        <taxon>Eukaryota</taxon>
        <taxon>Metazoa</taxon>
        <taxon>Ecdysozoa</taxon>
        <taxon>Nematoda</taxon>
        <taxon>Chromadorea</taxon>
        <taxon>Rhabditida</taxon>
        <taxon>Rhabditina</taxon>
        <taxon>Rhabditomorpha</taxon>
        <taxon>Rhabditoidea</taxon>
        <taxon>Rhabditidae</taxon>
        <taxon>Peloderinae</taxon>
        <taxon>Caenorhabditis</taxon>
    </lineage>
</organism>
<dbReference type="EMBL" id="PDUG01000002">
    <property type="protein sequence ID" value="PIC49698.1"/>
    <property type="molecule type" value="Genomic_DNA"/>
</dbReference>
<feature type="compositionally biased region" description="Basic and acidic residues" evidence="1">
    <location>
        <begin position="60"/>
        <end position="79"/>
    </location>
</feature>
<sequence>MVLNPRPIVRLYQLFGDYQDHLEEWIRRKAPAKQGNGDVEITGIGLSAVESKSIRGVPKGPEEGDGAHQDVDGEKRITN</sequence>
<comment type="caution">
    <text evidence="2">The sequence shown here is derived from an EMBL/GenBank/DDBJ whole genome shotgun (WGS) entry which is preliminary data.</text>
</comment>
<keyword evidence="3" id="KW-1185">Reference proteome</keyword>
<accession>A0A2G5VD66</accession>
<evidence type="ECO:0000313" key="3">
    <source>
        <dbReference type="Proteomes" id="UP000230233"/>
    </source>
</evidence>
<name>A0A2G5VD66_9PELO</name>
<evidence type="ECO:0000313" key="2">
    <source>
        <dbReference type="EMBL" id="PIC49698.1"/>
    </source>
</evidence>
<dbReference type="AlphaFoldDB" id="A0A2G5VD66"/>
<dbReference type="Proteomes" id="UP000230233">
    <property type="component" value="Chromosome II"/>
</dbReference>
<protein>
    <submittedName>
        <fullName evidence="2">Uncharacterized protein</fullName>
    </submittedName>
</protein>
<evidence type="ECO:0000256" key="1">
    <source>
        <dbReference type="SAM" id="MobiDB-lite"/>
    </source>
</evidence>
<gene>
    <name evidence="2" type="primary">Cnig_chr_II.g8222</name>
    <name evidence="2" type="ORF">B9Z55_008222</name>
</gene>
<proteinExistence type="predicted"/>
<feature type="region of interest" description="Disordered" evidence="1">
    <location>
        <begin position="52"/>
        <end position="79"/>
    </location>
</feature>
<reference evidence="3" key="1">
    <citation type="submission" date="2017-10" db="EMBL/GenBank/DDBJ databases">
        <title>Rapid genome shrinkage in a self-fertile nematode reveals novel sperm competition proteins.</title>
        <authorList>
            <person name="Yin D."/>
            <person name="Schwarz E.M."/>
            <person name="Thomas C.G."/>
            <person name="Felde R.L."/>
            <person name="Korf I.F."/>
            <person name="Cutter A.D."/>
            <person name="Schartner C.M."/>
            <person name="Ralston E.J."/>
            <person name="Meyer B.J."/>
            <person name="Haag E.S."/>
        </authorList>
    </citation>
    <scope>NUCLEOTIDE SEQUENCE [LARGE SCALE GENOMIC DNA]</scope>
    <source>
        <strain evidence="3">JU1422</strain>
    </source>
</reference>